<name>A0A5C4M0G0_9PSEU</name>
<dbReference type="Proteomes" id="UP000305546">
    <property type="component" value="Unassembled WGS sequence"/>
</dbReference>
<dbReference type="OrthoDB" id="3212009at2"/>
<dbReference type="GO" id="GO:0051213">
    <property type="term" value="F:dioxygenase activity"/>
    <property type="evidence" value="ECO:0007669"/>
    <property type="project" value="UniProtKB-KW"/>
</dbReference>
<evidence type="ECO:0000256" key="2">
    <source>
        <dbReference type="ARBA" id="ARBA00023002"/>
    </source>
</evidence>
<comment type="caution">
    <text evidence="3">The sequence shown here is derived from an EMBL/GenBank/DDBJ whole genome shotgun (WGS) entry which is preliminary data.</text>
</comment>
<evidence type="ECO:0000256" key="1">
    <source>
        <dbReference type="ARBA" id="ARBA00009570"/>
    </source>
</evidence>
<dbReference type="PANTHER" id="PTHR41534:SF2">
    <property type="entry name" value="3-PHENYLPROPIONATE_CINNAMIC ACID DIOXYGENASE SUBUNIT BETA"/>
    <property type="match status" value="1"/>
</dbReference>
<evidence type="ECO:0000313" key="3">
    <source>
        <dbReference type="EMBL" id="TNC25133.1"/>
    </source>
</evidence>
<protein>
    <submittedName>
        <fullName evidence="3">Ring-hydroxylating dioxygenase subunit beta</fullName>
    </submittedName>
</protein>
<dbReference type="GO" id="GO:0019380">
    <property type="term" value="P:3-phenylpropionate catabolic process"/>
    <property type="evidence" value="ECO:0007669"/>
    <property type="project" value="TreeGrafter"/>
</dbReference>
<dbReference type="EMBL" id="VDFW01000012">
    <property type="protein sequence ID" value="TNC25133.1"/>
    <property type="molecule type" value="Genomic_DNA"/>
</dbReference>
<dbReference type="InterPro" id="IPR000391">
    <property type="entry name" value="Rng_hydr_dOase-bsu"/>
</dbReference>
<keyword evidence="3" id="KW-0223">Dioxygenase</keyword>
<dbReference type="CDD" id="cd00667">
    <property type="entry name" value="ring_hydroxylating_dioxygenases_beta"/>
    <property type="match status" value="1"/>
</dbReference>
<keyword evidence="2" id="KW-0560">Oxidoreductase</keyword>
<gene>
    <name evidence="3" type="ORF">FG385_15925</name>
</gene>
<dbReference type="AlphaFoldDB" id="A0A5C4M0G0"/>
<dbReference type="Pfam" id="PF00866">
    <property type="entry name" value="Ring_hydroxyl_B"/>
    <property type="match status" value="1"/>
</dbReference>
<organism evidence="3 4">
    <name type="scientific">Amycolatopsis alkalitolerans</name>
    <dbReference type="NCBI Taxonomy" id="2547244"/>
    <lineage>
        <taxon>Bacteria</taxon>
        <taxon>Bacillati</taxon>
        <taxon>Actinomycetota</taxon>
        <taxon>Actinomycetes</taxon>
        <taxon>Pseudonocardiales</taxon>
        <taxon>Pseudonocardiaceae</taxon>
        <taxon>Amycolatopsis</taxon>
    </lineage>
</organism>
<dbReference type="PANTHER" id="PTHR41534">
    <property type="entry name" value="BLR3401 PROTEIN"/>
    <property type="match status" value="1"/>
</dbReference>
<sequence>MTAPATTGAITRQDAEQFLYAEARLADECRYDEWEALWTDDALYWVPAGADSLSDPDSHISVIYDHRSRIALRVAQLKTGKRHSQDPASSVAHLISNVELTGAVEHGVETRATFIAVESRVRGLTTWAGTVRHTLIRVGGRIRMSRKVVLLVNRDQPIPTMSFLI</sequence>
<dbReference type="RefSeq" id="WP_139097521.1">
    <property type="nucleotide sequence ID" value="NZ_VDFW01000012.1"/>
</dbReference>
<keyword evidence="4" id="KW-1185">Reference proteome</keyword>
<dbReference type="Gene3D" id="3.10.450.50">
    <property type="match status" value="1"/>
</dbReference>
<dbReference type="InterPro" id="IPR032710">
    <property type="entry name" value="NTF2-like_dom_sf"/>
</dbReference>
<evidence type="ECO:0000313" key="4">
    <source>
        <dbReference type="Proteomes" id="UP000305546"/>
    </source>
</evidence>
<proteinExistence type="inferred from homology"/>
<accession>A0A5C4M0G0</accession>
<dbReference type="SUPFAM" id="SSF54427">
    <property type="entry name" value="NTF2-like"/>
    <property type="match status" value="1"/>
</dbReference>
<comment type="similarity">
    <text evidence="1">Belongs to the bacterial ring-hydroxylating dioxygenase beta subunit family.</text>
</comment>
<reference evidence="3 4" key="1">
    <citation type="submission" date="2019-06" db="EMBL/GenBank/DDBJ databases">
        <title>Amycolatopsis alkalitolerans sp. nov., isolated from Gastrodia elata Blume.</title>
        <authorList>
            <person name="Narsing Rao M.P."/>
            <person name="Li W.J."/>
        </authorList>
    </citation>
    <scope>NUCLEOTIDE SEQUENCE [LARGE SCALE GENOMIC DNA]</scope>
    <source>
        <strain evidence="3 4">SYSUP0005</strain>
    </source>
</reference>